<dbReference type="Gene3D" id="2.60.40.1120">
    <property type="entry name" value="Carboxypeptidase-like, regulatory domain"/>
    <property type="match status" value="2"/>
</dbReference>
<evidence type="ECO:0000256" key="1">
    <source>
        <dbReference type="SAM" id="Phobius"/>
    </source>
</evidence>
<evidence type="ECO:0000256" key="2">
    <source>
        <dbReference type="SAM" id="SignalP"/>
    </source>
</evidence>
<proteinExistence type="predicted"/>
<dbReference type="Pfam" id="PF13620">
    <property type="entry name" value="CarboxypepD_reg"/>
    <property type="match status" value="2"/>
</dbReference>
<accession>A0AAW8ERZ9</accession>
<dbReference type="EMBL" id="JAUSXV010000001">
    <property type="protein sequence ID" value="MDQ0645882.1"/>
    <property type="molecule type" value="Genomic_DNA"/>
</dbReference>
<evidence type="ECO:0000313" key="4">
    <source>
        <dbReference type="Proteomes" id="UP001244427"/>
    </source>
</evidence>
<name>A0AAW8ERZ9_9MICO</name>
<evidence type="ECO:0000313" key="3">
    <source>
        <dbReference type="EMBL" id="MDQ0645882.1"/>
    </source>
</evidence>
<dbReference type="InterPro" id="IPR008969">
    <property type="entry name" value="CarboxyPept-like_regulatory"/>
</dbReference>
<feature type="chain" id="PRO_5043521689" description="Alpha-amylase" evidence="2">
    <location>
        <begin position="26"/>
        <end position="687"/>
    </location>
</feature>
<keyword evidence="1" id="KW-0812">Transmembrane</keyword>
<dbReference type="Proteomes" id="UP001244427">
    <property type="component" value="Unassembled WGS sequence"/>
</dbReference>
<keyword evidence="1" id="KW-0472">Membrane</keyword>
<protein>
    <recommendedName>
        <fullName evidence="5">Alpha-amylase</fullName>
    </recommendedName>
</protein>
<organism evidence="3 4">
    <name type="scientific">Microbacterium natoriense</name>
    <dbReference type="NCBI Taxonomy" id="284570"/>
    <lineage>
        <taxon>Bacteria</taxon>
        <taxon>Bacillati</taxon>
        <taxon>Actinomycetota</taxon>
        <taxon>Actinomycetes</taxon>
        <taxon>Micrococcales</taxon>
        <taxon>Microbacteriaceae</taxon>
        <taxon>Microbacterium</taxon>
    </lineage>
</organism>
<sequence length="687" mass="68602">MLSRRTKKSALLKMLLAGAASAALALTGAVSAAAEDAPTATITGQVTREDGGAPVENVGVFVTPTAGGFSYNGYTDATGAYSVVGLPAGEYTVRFAPDAAGGGLLSEFWDDAPDWFAAKKLTLSGGETVADIDAALEVGGAVSGRVTRADDGSPIAGAPVNVMKAGNLGSGGMRWTGPDGTFLIDGLRPGDYVVQYSAPMGSTLAGEYWEDAVHALDSTLVSVTPGQTTAGIDAELAESATISGHVSRADGSALTGTVTVSGAHGPVAIVPIESDGGYQAQVSAGSYILHFEADGASVVSEYWNDASLESDATPVVVAPGQHLEGVDAELALNGYTAIRGSVSSGGEPVTEGLVEAWADGLIVGMGYVDDAGEYELTLPPGTYQLLAWGNEYDPIYARQYYLDAKTASEATAVALGGDSDVLGIDFELSIGGDIQGSVTATGELPAEGAEVTAYLFSGGEWRVAAVAMADGEYRFGYGMPAPASVGGPLPAGSYKIGVEADGYCETFNGGAGSLEDAEPIEMNEGQVLAGIDVTLTTDCAAPKPRISVAAGSVSAGGEIAVTGKNFAPGETVAFELHSDPIALGSLVADSDGRLSGSLRIPATAPAGSHTLVAVGAQSAIEASVALQVTAATGAGTGSGSATTPPVRGAAATGLASTGAELPGGILIAGLFLALCGGVLLRRRVTKA</sequence>
<feature type="transmembrane region" description="Helical" evidence="1">
    <location>
        <begin position="661"/>
        <end position="680"/>
    </location>
</feature>
<gene>
    <name evidence="3" type="ORF">QFZ53_000078</name>
</gene>
<keyword evidence="4" id="KW-1185">Reference proteome</keyword>
<feature type="signal peptide" evidence="2">
    <location>
        <begin position="1"/>
        <end position="25"/>
    </location>
</feature>
<reference evidence="3 4" key="1">
    <citation type="submission" date="2023-07" db="EMBL/GenBank/DDBJ databases">
        <title>Comparative genomics of wheat-associated soil bacteria to identify genetic determinants of phenazine resistance.</title>
        <authorList>
            <person name="Mouncey N."/>
        </authorList>
    </citation>
    <scope>NUCLEOTIDE SEQUENCE [LARGE SCALE GENOMIC DNA]</scope>
    <source>
        <strain evidence="3 4">W4I9-1</strain>
    </source>
</reference>
<dbReference type="AlphaFoldDB" id="A0AAW8ERZ9"/>
<comment type="caution">
    <text evidence="3">The sequence shown here is derived from an EMBL/GenBank/DDBJ whole genome shotgun (WGS) entry which is preliminary data.</text>
</comment>
<dbReference type="SUPFAM" id="SSF49464">
    <property type="entry name" value="Carboxypeptidase regulatory domain-like"/>
    <property type="match status" value="1"/>
</dbReference>
<dbReference type="RefSeq" id="WP_307292367.1">
    <property type="nucleotide sequence ID" value="NZ_JAUSXV010000001.1"/>
</dbReference>
<keyword evidence="2" id="KW-0732">Signal</keyword>
<evidence type="ECO:0008006" key="5">
    <source>
        <dbReference type="Google" id="ProtNLM"/>
    </source>
</evidence>
<keyword evidence="1" id="KW-1133">Transmembrane helix</keyword>
<dbReference type="SUPFAM" id="SSF49478">
    <property type="entry name" value="Cna protein B-type domain"/>
    <property type="match status" value="2"/>
</dbReference>